<evidence type="ECO:0000256" key="6">
    <source>
        <dbReference type="ARBA" id="ARBA00022729"/>
    </source>
</evidence>
<evidence type="ECO:0000313" key="11">
    <source>
        <dbReference type="EMBL" id="CEI62131.1"/>
    </source>
</evidence>
<keyword evidence="6" id="KW-0732">Signal</keyword>
<accession>A0A2L2TA07</accession>
<keyword evidence="4" id="KW-0964">Secreted</keyword>
<evidence type="ECO:0000256" key="8">
    <source>
        <dbReference type="ARBA" id="ARBA00023288"/>
    </source>
</evidence>
<organism evidence="11 12">
    <name type="scientific">Fusarium venenatum</name>
    <dbReference type="NCBI Taxonomy" id="56646"/>
    <lineage>
        <taxon>Eukaryota</taxon>
        <taxon>Fungi</taxon>
        <taxon>Dikarya</taxon>
        <taxon>Ascomycota</taxon>
        <taxon>Pezizomycotina</taxon>
        <taxon>Sordariomycetes</taxon>
        <taxon>Hypocreomycetidae</taxon>
        <taxon>Hypocreales</taxon>
        <taxon>Nectriaceae</taxon>
        <taxon>Fusarium</taxon>
    </lineage>
</organism>
<evidence type="ECO:0000256" key="2">
    <source>
        <dbReference type="ARBA" id="ARBA00004613"/>
    </source>
</evidence>
<keyword evidence="5" id="KW-0336">GPI-anchor</keyword>
<keyword evidence="12" id="KW-1185">Reference proteome</keyword>
<keyword evidence="5" id="KW-0472">Membrane</keyword>
<keyword evidence="7" id="KW-1015">Disulfide bond</keyword>
<name>A0A2L2TA07_9HYPO</name>
<evidence type="ECO:0000256" key="3">
    <source>
        <dbReference type="ARBA" id="ARBA00010031"/>
    </source>
</evidence>
<dbReference type="GO" id="GO:0098552">
    <property type="term" value="C:side of membrane"/>
    <property type="evidence" value="ECO:0007669"/>
    <property type="project" value="UniProtKB-KW"/>
</dbReference>
<evidence type="ECO:0000256" key="7">
    <source>
        <dbReference type="ARBA" id="ARBA00023157"/>
    </source>
</evidence>
<evidence type="ECO:0000259" key="10">
    <source>
        <dbReference type="Pfam" id="PF05730"/>
    </source>
</evidence>
<dbReference type="InterPro" id="IPR008427">
    <property type="entry name" value="Extracellular_membr_CFEM_dom"/>
</dbReference>
<sequence length="244" mass="25329">MKTSATMALAATATATATTGFSGGYGNTLDWVPECGITCVDYAVKSQGCDPLLQECYCGWGFFTPWKDCILKTCEREDLPNGYIWGITRCDPKSSMYVADGVYDSDLKALDGTVVPPLPATPPAWSASPTFISDPDWALETPRSIKSSVHSTATAAEPVAESTAVAEPIAVAEPTTVVVAVSDEVKKRSILTAAAAESTTKASVTSTTATSTKPATVTDSGSGMTKVAMASVGLASVAVMFLLM</sequence>
<feature type="region of interest" description="Disordered" evidence="9">
    <location>
        <begin position="201"/>
        <end position="222"/>
    </location>
</feature>
<comment type="similarity">
    <text evidence="3">Belongs to the RBT5 family.</text>
</comment>
<dbReference type="AlphaFoldDB" id="A0A2L2TA07"/>
<proteinExistence type="inferred from homology"/>
<evidence type="ECO:0000256" key="4">
    <source>
        <dbReference type="ARBA" id="ARBA00022525"/>
    </source>
</evidence>
<dbReference type="OrthoDB" id="5075111at2759"/>
<dbReference type="Pfam" id="PF05730">
    <property type="entry name" value="CFEM"/>
    <property type="match status" value="1"/>
</dbReference>
<evidence type="ECO:0000313" key="12">
    <source>
        <dbReference type="Proteomes" id="UP000245910"/>
    </source>
</evidence>
<feature type="compositionally biased region" description="Low complexity" evidence="9">
    <location>
        <begin position="201"/>
        <end position="218"/>
    </location>
</feature>
<dbReference type="Proteomes" id="UP000245910">
    <property type="component" value="Chromosome II"/>
</dbReference>
<evidence type="ECO:0000256" key="5">
    <source>
        <dbReference type="ARBA" id="ARBA00022622"/>
    </source>
</evidence>
<protein>
    <recommendedName>
        <fullName evidence="10">CFEM domain-containing protein</fullName>
    </recommendedName>
</protein>
<evidence type="ECO:0000256" key="9">
    <source>
        <dbReference type="SAM" id="MobiDB-lite"/>
    </source>
</evidence>
<reference evidence="12" key="1">
    <citation type="submission" date="2014-10" db="EMBL/GenBank/DDBJ databases">
        <authorList>
            <person name="King R."/>
        </authorList>
    </citation>
    <scope>NUCLEOTIDE SEQUENCE [LARGE SCALE GENOMIC DNA]</scope>
    <source>
        <strain evidence="12">A3/5</strain>
    </source>
</reference>
<feature type="domain" description="CFEM" evidence="10">
    <location>
        <begin position="29"/>
        <end position="79"/>
    </location>
</feature>
<dbReference type="GO" id="GO:0005576">
    <property type="term" value="C:extracellular region"/>
    <property type="evidence" value="ECO:0007669"/>
    <property type="project" value="UniProtKB-SubCell"/>
</dbReference>
<keyword evidence="5" id="KW-0325">Glycoprotein</keyword>
<comment type="subcellular location">
    <subcellularLocation>
        <location evidence="1">Membrane</location>
        <topology evidence="1">Lipid-anchor</topology>
        <topology evidence="1">GPI-anchor</topology>
    </subcellularLocation>
    <subcellularLocation>
        <location evidence="2">Secreted</location>
    </subcellularLocation>
</comment>
<dbReference type="EMBL" id="LN649230">
    <property type="protein sequence ID" value="CEI62131.1"/>
    <property type="molecule type" value="Genomic_DNA"/>
</dbReference>
<evidence type="ECO:0000256" key="1">
    <source>
        <dbReference type="ARBA" id="ARBA00004589"/>
    </source>
</evidence>
<keyword evidence="8" id="KW-0449">Lipoprotein</keyword>